<dbReference type="GO" id="GO:0006281">
    <property type="term" value="P:DNA repair"/>
    <property type="evidence" value="ECO:0007669"/>
    <property type="project" value="UniProtKB-UniRule"/>
</dbReference>
<dbReference type="GO" id="GO:0030915">
    <property type="term" value="C:Smc5-Smc6 complex"/>
    <property type="evidence" value="ECO:0007669"/>
    <property type="project" value="UniProtKB-UniRule"/>
</dbReference>
<dbReference type="OrthoDB" id="361242at2759"/>
<dbReference type="PANTHER" id="PTHR16140">
    <property type="entry name" value="NON-STRUCTURAL MAINTENANCE OF CHROMOSOMES ELEMENT 4"/>
    <property type="match status" value="1"/>
</dbReference>
<dbReference type="PANTHER" id="PTHR16140:SF0">
    <property type="entry name" value="NON-STRUCTURAL MAINTENANCE OF CHROMOSOMES ELEMENT 4"/>
    <property type="match status" value="1"/>
</dbReference>
<comment type="caution">
    <text evidence="9">The sequence shown here is derived from an EMBL/GenBank/DDBJ whole genome shotgun (WGS) entry which is preliminary data.</text>
</comment>
<dbReference type="Pfam" id="PF08743">
    <property type="entry name" value="Nse4_C"/>
    <property type="match status" value="1"/>
</dbReference>
<evidence type="ECO:0000256" key="6">
    <source>
        <dbReference type="ARBA" id="ARBA00023242"/>
    </source>
</evidence>
<evidence type="ECO:0000256" key="5">
    <source>
        <dbReference type="ARBA" id="ARBA00023204"/>
    </source>
</evidence>
<dbReference type="EMBL" id="JABBWD010000101">
    <property type="protein sequence ID" value="KAG1766003.1"/>
    <property type="molecule type" value="Genomic_DNA"/>
</dbReference>
<dbReference type="Proteomes" id="UP000714275">
    <property type="component" value="Unassembled WGS sequence"/>
</dbReference>
<dbReference type="GO" id="GO:0005634">
    <property type="term" value="C:nucleus"/>
    <property type="evidence" value="ECO:0007669"/>
    <property type="project" value="UniProtKB-SubCell"/>
</dbReference>
<comment type="function">
    <text evidence="7">Component of the SMC5-SMC6 complex, that promotes sister chromatid alignment after DNA damage and facilitates double-stranded DNA breaks (DSBs) repair via homologous recombination between sister chromatids.</text>
</comment>
<keyword evidence="3 7" id="KW-0227">DNA damage</keyword>
<evidence type="ECO:0000313" key="9">
    <source>
        <dbReference type="EMBL" id="KAG1766003.1"/>
    </source>
</evidence>
<feature type="domain" description="Non-structural maintenance of chromosome element 4 C-terminal" evidence="8">
    <location>
        <begin position="19"/>
        <end position="109"/>
    </location>
</feature>
<sequence>MFLCSVTQIHRIVCEEVTINLFNLVINPRSFGQSVENIYYLTFLIDDGVCGMDFTEEGEPVICDSVVCLESCLDDGSRGIDNNCQQMLEFDMATWRCAIEVFNITHSVIPHRL</sequence>
<evidence type="ECO:0000259" key="8">
    <source>
        <dbReference type="Pfam" id="PF08743"/>
    </source>
</evidence>
<comment type="subunit">
    <text evidence="7">Component of the SMC5-SMC6 complex.</text>
</comment>
<comment type="subcellular location">
    <subcellularLocation>
        <location evidence="1 7">Nucleus</location>
    </subcellularLocation>
</comment>
<evidence type="ECO:0000256" key="1">
    <source>
        <dbReference type="ARBA" id="ARBA00004123"/>
    </source>
</evidence>
<reference evidence="9" key="1">
    <citation type="journal article" date="2020" name="New Phytol.">
        <title>Comparative genomics reveals dynamic genome evolution in host specialist ectomycorrhizal fungi.</title>
        <authorList>
            <person name="Lofgren L.A."/>
            <person name="Nguyen N.H."/>
            <person name="Vilgalys R."/>
            <person name="Ruytinx J."/>
            <person name="Liao H.L."/>
            <person name="Branco S."/>
            <person name="Kuo A."/>
            <person name="LaButti K."/>
            <person name="Lipzen A."/>
            <person name="Andreopoulos W."/>
            <person name="Pangilinan J."/>
            <person name="Riley R."/>
            <person name="Hundley H."/>
            <person name="Na H."/>
            <person name="Barry K."/>
            <person name="Grigoriev I.V."/>
            <person name="Stajich J.E."/>
            <person name="Kennedy P.G."/>
        </authorList>
    </citation>
    <scope>NUCLEOTIDE SEQUENCE</scope>
    <source>
        <strain evidence="9">DOB743</strain>
    </source>
</reference>
<keyword evidence="4 7" id="KW-0233">DNA recombination</keyword>
<keyword evidence="6 7" id="KW-0539">Nucleus</keyword>
<evidence type="ECO:0000256" key="7">
    <source>
        <dbReference type="RuleBase" id="RU365071"/>
    </source>
</evidence>
<name>A0A9P6ZHM4_9AGAM</name>
<organism evidence="9 10">
    <name type="scientific">Suillus placidus</name>
    <dbReference type="NCBI Taxonomy" id="48579"/>
    <lineage>
        <taxon>Eukaryota</taxon>
        <taxon>Fungi</taxon>
        <taxon>Dikarya</taxon>
        <taxon>Basidiomycota</taxon>
        <taxon>Agaricomycotina</taxon>
        <taxon>Agaricomycetes</taxon>
        <taxon>Agaricomycetidae</taxon>
        <taxon>Boletales</taxon>
        <taxon>Suillineae</taxon>
        <taxon>Suillaceae</taxon>
        <taxon>Suillus</taxon>
    </lineage>
</organism>
<evidence type="ECO:0000256" key="3">
    <source>
        <dbReference type="ARBA" id="ARBA00022763"/>
    </source>
</evidence>
<comment type="similarity">
    <text evidence="2 7">Belongs to the NSE4 family.</text>
</comment>
<gene>
    <name evidence="9" type="ORF">EV702DRAFT_981203</name>
</gene>
<proteinExistence type="inferred from homology"/>
<dbReference type="GO" id="GO:0006310">
    <property type="term" value="P:DNA recombination"/>
    <property type="evidence" value="ECO:0007669"/>
    <property type="project" value="UniProtKB-UniRule"/>
</dbReference>
<evidence type="ECO:0000256" key="2">
    <source>
        <dbReference type="ARBA" id="ARBA00008997"/>
    </source>
</evidence>
<evidence type="ECO:0000313" key="10">
    <source>
        <dbReference type="Proteomes" id="UP000714275"/>
    </source>
</evidence>
<evidence type="ECO:0000256" key="4">
    <source>
        <dbReference type="ARBA" id="ARBA00023172"/>
    </source>
</evidence>
<protein>
    <recommendedName>
        <fullName evidence="7">Non-structural maintenance of chromosomes element 4</fullName>
    </recommendedName>
</protein>
<keyword evidence="10" id="KW-1185">Reference proteome</keyword>
<accession>A0A9P6ZHM4</accession>
<keyword evidence="5 7" id="KW-0234">DNA repair</keyword>
<dbReference type="AlphaFoldDB" id="A0A9P6ZHM4"/>
<dbReference type="InterPro" id="IPR014854">
    <property type="entry name" value="Nse4_C"/>
</dbReference>
<dbReference type="InterPro" id="IPR027786">
    <property type="entry name" value="Nse4/EID"/>
</dbReference>